<dbReference type="RefSeq" id="WP_136549305.1">
    <property type="nucleotide sequence ID" value="NZ_CP031093.1"/>
</dbReference>
<name>A0A4P7XHS4_9ALTE</name>
<dbReference type="PANTHER" id="PTHR38098:SF1">
    <property type="entry name" value="LPS-ASSEMBLY LIPOPROTEIN LPTE"/>
    <property type="match status" value="1"/>
</dbReference>
<protein>
    <recommendedName>
        <fullName evidence="6">LPS-assembly lipoprotein LptE</fullName>
    </recommendedName>
</protein>
<dbReference type="KEGG" id="hmi:soil367_12015"/>
<dbReference type="Pfam" id="PF04390">
    <property type="entry name" value="LptE"/>
    <property type="match status" value="1"/>
</dbReference>
<dbReference type="OrthoDB" id="7349153at2"/>
<dbReference type="GO" id="GO:0043165">
    <property type="term" value="P:Gram-negative-bacterium-type cell outer membrane assembly"/>
    <property type="evidence" value="ECO:0007669"/>
    <property type="project" value="UniProtKB-UniRule"/>
</dbReference>
<evidence type="ECO:0000313" key="7">
    <source>
        <dbReference type="EMBL" id="QCF26598.1"/>
    </source>
</evidence>
<dbReference type="GO" id="GO:1990351">
    <property type="term" value="C:transporter complex"/>
    <property type="evidence" value="ECO:0007669"/>
    <property type="project" value="TreeGrafter"/>
</dbReference>
<dbReference type="PROSITE" id="PS51257">
    <property type="entry name" value="PROKAR_LIPOPROTEIN"/>
    <property type="match status" value="1"/>
</dbReference>
<dbReference type="GO" id="GO:0009279">
    <property type="term" value="C:cell outer membrane"/>
    <property type="evidence" value="ECO:0007669"/>
    <property type="project" value="UniProtKB-SubCell"/>
</dbReference>
<proteinExistence type="inferred from homology"/>
<comment type="similarity">
    <text evidence="6">Belongs to the LptE lipoprotein family.</text>
</comment>
<evidence type="ECO:0000256" key="3">
    <source>
        <dbReference type="ARBA" id="ARBA00023139"/>
    </source>
</evidence>
<evidence type="ECO:0000256" key="4">
    <source>
        <dbReference type="ARBA" id="ARBA00023237"/>
    </source>
</evidence>
<comment type="function">
    <text evidence="6">Together with LptD, is involved in the assembly of lipopolysaccharide (LPS) at the surface of the outer membrane. Required for the proper assembly of LptD. Binds LPS and may serve as the LPS recognition site at the outer membrane.</text>
</comment>
<reference evidence="7 8" key="1">
    <citation type="submission" date="2018-07" db="EMBL/GenBank/DDBJ databases">
        <title>Marsedoiliclastica nanhaica gen. nov. sp. nov., a novel marine hydrocarbonoclastic bacterium isolated from an in-situ enriched hydrocarbon-degrading consortium in deep-sea sediment.</title>
        <authorList>
            <person name="Dong C."/>
            <person name="Ma T."/>
            <person name="Liu R."/>
            <person name="Shao Z."/>
        </authorList>
    </citation>
    <scope>NUCLEOTIDE SEQUENCE [LARGE SCALE GENOMIC DNA]</scope>
    <source>
        <strain evidence="8">soil36-7</strain>
    </source>
</reference>
<keyword evidence="3 6" id="KW-0564">Palmitate</keyword>
<dbReference type="EMBL" id="CP031093">
    <property type="protein sequence ID" value="QCF26598.1"/>
    <property type="molecule type" value="Genomic_DNA"/>
</dbReference>
<evidence type="ECO:0000256" key="1">
    <source>
        <dbReference type="ARBA" id="ARBA00022729"/>
    </source>
</evidence>
<dbReference type="GO" id="GO:0015920">
    <property type="term" value="P:lipopolysaccharide transport"/>
    <property type="evidence" value="ECO:0007669"/>
    <property type="project" value="TreeGrafter"/>
</dbReference>
<accession>A0A4P7XHS4</accession>
<dbReference type="InterPro" id="IPR007485">
    <property type="entry name" value="LPS_assembly_LptE"/>
</dbReference>
<comment type="subcellular location">
    <subcellularLocation>
        <location evidence="6">Cell outer membrane</location>
        <topology evidence="6">Lipid-anchor</topology>
    </subcellularLocation>
</comment>
<sequence>MRTNHNKPRHLIAVFILLSVALSACGFRLRGATAVPDALNPVFVDCAGNTPIALCEQVRELLELNEVTVVETARESSYTLRLTGLETSRRATAITDSAAAAEYDLRLQTRMSLFTPTEIPLLAQATISANEIYRYDEDNVLAKRREQRDLTEQLYSRLAQQIVFRLTPYTAERIQALIAEYEAAQAASGEAEVQAPDAP</sequence>
<dbReference type="Proteomes" id="UP000298049">
    <property type="component" value="Chromosome"/>
</dbReference>
<evidence type="ECO:0000256" key="2">
    <source>
        <dbReference type="ARBA" id="ARBA00023136"/>
    </source>
</evidence>
<dbReference type="HAMAP" id="MF_01186">
    <property type="entry name" value="LPS_assembly_LptE"/>
    <property type="match status" value="1"/>
</dbReference>
<keyword evidence="1 6" id="KW-0732">Signal</keyword>
<dbReference type="GO" id="GO:0001530">
    <property type="term" value="F:lipopolysaccharide binding"/>
    <property type="evidence" value="ECO:0007669"/>
    <property type="project" value="TreeGrafter"/>
</dbReference>
<organism evidence="7 8">
    <name type="scientific">Hydrocarboniclastica marina</name>
    <dbReference type="NCBI Taxonomy" id="2259620"/>
    <lineage>
        <taxon>Bacteria</taxon>
        <taxon>Pseudomonadati</taxon>
        <taxon>Pseudomonadota</taxon>
        <taxon>Gammaproteobacteria</taxon>
        <taxon>Alteromonadales</taxon>
        <taxon>Alteromonadaceae</taxon>
        <taxon>Hydrocarboniclastica</taxon>
    </lineage>
</organism>
<keyword evidence="4 6" id="KW-0998">Cell outer membrane</keyword>
<comment type="subunit">
    <text evidence="6">Component of the lipopolysaccharide transport and assembly complex. Interacts with LptD.</text>
</comment>
<dbReference type="Gene3D" id="3.30.160.150">
    <property type="entry name" value="Lipoprotein like domain"/>
    <property type="match status" value="1"/>
</dbReference>
<dbReference type="PANTHER" id="PTHR38098">
    <property type="entry name" value="LPS-ASSEMBLY LIPOPROTEIN LPTE"/>
    <property type="match status" value="1"/>
</dbReference>
<gene>
    <name evidence="6" type="primary">lptE</name>
    <name evidence="7" type="ORF">soil367_12015</name>
</gene>
<keyword evidence="5 6" id="KW-0449">Lipoprotein</keyword>
<keyword evidence="8" id="KW-1185">Reference proteome</keyword>
<evidence type="ECO:0000256" key="6">
    <source>
        <dbReference type="HAMAP-Rule" id="MF_01186"/>
    </source>
</evidence>
<evidence type="ECO:0000313" key="8">
    <source>
        <dbReference type="Proteomes" id="UP000298049"/>
    </source>
</evidence>
<dbReference type="AlphaFoldDB" id="A0A4P7XHS4"/>
<keyword evidence="2 6" id="KW-0472">Membrane</keyword>
<evidence type="ECO:0000256" key="5">
    <source>
        <dbReference type="ARBA" id="ARBA00023288"/>
    </source>
</evidence>